<protein>
    <recommendedName>
        <fullName evidence="5">Ig-like domain-containing protein</fullName>
    </recommendedName>
</protein>
<dbReference type="OMA" id="ISHDITI"/>
<accession>A0A4X2L064</accession>
<dbReference type="AlphaFoldDB" id="A0A4X2L064"/>
<evidence type="ECO:0000256" key="2">
    <source>
        <dbReference type="ARBA" id="ARBA00023157"/>
    </source>
</evidence>
<dbReference type="GeneTree" id="ENSGT01150000286974"/>
<dbReference type="PANTHER" id="PTHR11738:SF157">
    <property type="entry name" value="T-CELL-INTERACTING, ACTIVATING RECEPTOR ON MYELOID CELLS PROTEIN 1"/>
    <property type="match status" value="1"/>
</dbReference>
<dbReference type="SMART" id="SM00409">
    <property type="entry name" value="IG"/>
    <property type="match status" value="2"/>
</dbReference>
<dbReference type="InterPro" id="IPR050412">
    <property type="entry name" value="Ig-like_Receptors_ImmuneReg"/>
</dbReference>
<dbReference type="PANTHER" id="PTHR11738">
    <property type="entry name" value="MHC CLASS I NK CELL RECEPTOR"/>
    <property type="match status" value="1"/>
</dbReference>
<evidence type="ECO:0000256" key="4">
    <source>
        <dbReference type="ARBA" id="ARBA00023319"/>
    </source>
</evidence>
<dbReference type="InterPro" id="IPR007110">
    <property type="entry name" value="Ig-like_dom"/>
</dbReference>
<proteinExistence type="predicted"/>
<dbReference type="GO" id="GO:0005886">
    <property type="term" value="C:plasma membrane"/>
    <property type="evidence" value="ECO:0007669"/>
    <property type="project" value="TreeGrafter"/>
</dbReference>
<evidence type="ECO:0000313" key="6">
    <source>
        <dbReference type="Ensembl" id="ENSVURP00010015621.1"/>
    </source>
</evidence>
<dbReference type="Pfam" id="PF13895">
    <property type="entry name" value="Ig_2"/>
    <property type="match status" value="2"/>
</dbReference>
<evidence type="ECO:0000259" key="5">
    <source>
        <dbReference type="PROSITE" id="PS50835"/>
    </source>
</evidence>
<reference evidence="7" key="1">
    <citation type="submission" date="2018-12" db="EMBL/GenBank/DDBJ databases">
        <authorList>
            <person name="Yazar S."/>
        </authorList>
    </citation>
    <scope>NUCLEOTIDE SEQUENCE [LARGE SCALE GENOMIC DNA]</scope>
</reference>
<sequence>FQGIRVTDRIPNFLPSSFHRRQLPKPSLWAQPGLVMAPGANITLWCSRSKLSSLEEVTFTLWKAGTQGPLQQQTSADLWTSFLLPSVRPEDTGSYSCTYWKRRASARGSEPSEALELLVPGSLPKPSLSAIPGLVVEPGMHVTLQCRQPPQTFLRAVTFVLLKVGTPQPLQSQSPAGTSADFPLLSVRAQDAGDYSCVYHRRMAPHQVSEPSEVLEIWVTGEESSVVSRKHQRNENPALRLIQGSQGEGSARKLLMRALLRNRSLGPQD</sequence>
<dbReference type="GO" id="GO:0002764">
    <property type="term" value="P:immune response-regulating signaling pathway"/>
    <property type="evidence" value="ECO:0007669"/>
    <property type="project" value="TreeGrafter"/>
</dbReference>
<dbReference type="InterPro" id="IPR036179">
    <property type="entry name" value="Ig-like_dom_sf"/>
</dbReference>
<dbReference type="STRING" id="29139.ENSVURP00010015621"/>
<evidence type="ECO:0000313" key="7">
    <source>
        <dbReference type="Proteomes" id="UP000314987"/>
    </source>
</evidence>
<keyword evidence="2" id="KW-1015">Disulfide bond</keyword>
<reference evidence="6" key="2">
    <citation type="submission" date="2025-08" db="UniProtKB">
        <authorList>
            <consortium name="Ensembl"/>
        </authorList>
    </citation>
    <scope>IDENTIFICATION</scope>
</reference>
<reference evidence="6" key="3">
    <citation type="submission" date="2025-09" db="UniProtKB">
        <authorList>
            <consortium name="Ensembl"/>
        </authorList>
    </citation>
    <scope>IDENTIFICATION</scope>
</reference>
<dbReference type="Gene3D" id="2.60.40.10">
    <property type="entry name" value="Immunoglobulins"/>
    <property type="match status" value="2"/>
</dbReference>
<keyword evidence="3" id="KW-0325">Glycoprotein</keyword>
<keyword evidence="7" id="KW-1185">Reference proteome</keyword>
<dbReference type="SUPFAM" id="SSF48726">
    <property type="entry name" value="Immunoglobulin"/>
    <property type="match status" value="2"/>
</dbReference>
<dbReference type="InterPro" id="IPR003599">
    <property type="entry name" value="Ig_sub"/>
</dbReference>
<organism evidence="6 7">
    <name type="scientific">Vombatus ursinus</name>
    <name type="common">Common wombat</name>
    <dbReference type="NCBI Taxonomy" id="29139"/>
    <lineage>
        <taxon>Eukaryota</taxon>
        <taxon>Metazoa</taxon>
        <taxon>Chordata</taxon>
        <taxon>Craniata</taxon>
        <taxon>Vertebrata</taxon>
        <taxon>Euteleostomi</taxon>
        <taxon>Mammalia</taxon>
        <taxon>Metatheria</taxon>
        <taxon>Diprotodontia</taxon>
        <taxon>Vombatidae</taxon>
        <taxon>Vombatus</taxon>
    </lineage>
</organism>
<keyword evidence="4" id="KW-0393">Immunoglobulin domain</keyword>
<feature type="domain" description="Ig-like" evidence="5">
    <location>
        <begin position="126"/>
        <end position="209"/>
    </location>
</feature>
<keyword evidence="1" id="KW-0677">Repeat</keyword>
<dbReference type="InterPro" id="IPR013783">
    <property type="entry name" value="Ig-like_fold"/>
</dbReference>
<dbReference type="PROSITE" id="PS50835">
    <property type="entry name" value="IG_LIKE"/>
    <property type="match status" value="2"/>
</dbReference>
<evidence type="ECO:0000256" key="3">
    <source>
        <dbReference type="ARBA" id="ARBA00023180"/>
    </source>
</evidence>
<feature type="domain" description="Ig-like" evidence="5">
    <location>
        <begin position="24"/>
        <end position="116"/>
    </location>
</feature>
<dbReference type="FunFam" id="2.60.40.10:FF:000033">
    <property type="entry name" value="Killer cell immunoglobulin-like receptor"/>
    <property type="match status" value="2"/>
</dbReference>
<dbReference type="Ensembl" id="ENSVURT00010017754.1">
    <property type="protein sequence ID" value="ENSVURP00010015621.1"/>
    <property type="gene ID" value="ENSVURG00010011966.1"/>
</dbReference>
<name>A0A4X2L064_VOMUR</name>
<dbReference type="Proteomes" id="UP000314987">
    <property type="component" value="Unassembled WGS sequence"/>
</dbReference>
<evidence type="ECO:0000256" key="1">
    <source>
        <dbReference type="ARBA" id="ARBA00022737"/>
    </source>
</evidence>